<feature type="coiled-coil region" evidence="1">
    <location>
        <begin position="12"/>
        <end position="39"/>
    </location>
</feature>
<reference evidence="3" key="1">
    <citation type="submission" date="2020-12" db="EMBL/GenBank/DDBJ databases">
        <title>Enhanced detection system for hospital associated transmission using whole genome sequencing surveillance.</title>
        <authorList>
            <person name="Harrison L.H."/>
            <person name="Van Tyne D."/>
            <person name="Marsh J.W."/>
            <person name="Griffith M.P."/>
            <person name="Snyder D.J."/>
            <person name="Cooper V.S."/>
            <person name="Mustapha M."/>
        </authorList>
    </citation>
    <scope>NUCLEOTIDE SEQUENCE</scope>
    <source>
        <strain evidence="3">PSB00042</strain>
    </source>
</reference>
<dbReference type="EMBL" id="JAEHTE010000002">
    <property type="protein sequence ID" value="MBI6882890.1"/>
    <property type="molecule type" value="Genomic_DNA"/>
</dbReference>
<dbReference type="InterPro" id="IPR035616">
    <property type="entry name" value="MvaT_DBD"/>
</dbReference>
<protein>
    <submittedName>
        <fullName evidence="3">H-NS histone family protein</fullName>
    </submittedName>
</protein>
<name>A0A8I1EBR6_PSEPU</name>
<keyword evidence="1" id="KW-0175">Coiled coil</keyword>
<evidence type="ECO:0000313" key="4">
    <source>
        <dbReference type="Proteomes" id="UP000637061"/>
    </source>
</evidence>
<feature type="domain" description="MvaT DNA-binding" evidence="2">
    <location>
        <begin position="85"/>
        <end position="121"/>
    </location>
</feature>
<dbReference type="CDD" id="cd16170">
    <property type="entry name" value="MvaT_DBD"/>
    <property type="match status" value="1"/>
</dbReference>
<dbReference type="Proteomes" id="UP000637061">
    <property type="component" value="Unassembled WGS sequence"/>
</dbReference>
<comment type="caution">
    <text evidence="3">The sequence shown here is derived from an EMBL/GenBank/DDBJ whole genome shotgun (WGS) entry which is preliminary data.</text>
</comment>
<evidence type="ECO:0000256" key="1">
    <source>
        <dbReference type="SAM" id="Coils"/>
    </source>
</evidence>
<evidence type="ECO:0000259" key="2">
    <source>
        <dbReference type="Pfam" id="PF22055"/>
    </source>
</evidence>
<sequence length="126" mass="13998">MKAQSVSLIAQQNSLIEQRDALERQIEKLREEVTAITDIADQVRLMAQEAGVSLTEIAFAIAPDLAKGVIPQEAAPAPARTRQVKVYVHPETHEKIETKGGNHKLLKEWKAQYGGSTVEGWRIDNK</sequence>
<dbReference type="NCBIfam" id="NF041859">
    <property type="entry name" value="silencer_MvaTU"/>
    <property type="match status" value="1"/>
</dbReference>
<dbReference type="Pfam" id="PF22055">
    <property type="entry name" value="MvaT_DBD"/>
    <property type="match status" value="1"/>
</dbReference>
<accession>A0A8I1EBR6</accession>
<organism evidence="3 4">
    <name type="scientific">Pseudomonas putida</name>
    <name type="common">Arthrobacter siderocapsulatus</name>
    <dbReference type="NCBI Taxonomy" id="303"/>
    <lineage>
        <taxon>Bacteria</taxon>
        <taxon>Pseudomonadati</taxon>
        <taxon>Pseudomonadota</taxon>
        <taxon>Gammaproteobacteria</taxon>
        <taxon>Pseudomonadales</taxon>
        <taxon>Pseudomonadaceae</taxon>
        <taxon>Pseudomonas</taxon>
    </lineage>
</organism>
<gene>
    <name evidence="3" type="ORF">JEU22_03110</name>
</gene>
<dbReference type="RefSeq" id="WP_198746514.1">
    <property type="nucleotide sequence ID" value="NZ_JAEHTE010000002.1"/>
</dbReference>
<proteinExistence type="predicted"/>
<evidence type="ECO:0000313" key="3">
    <source>
        <dbReference type="EMBL" id="MBI6882890.1"/>
    </source>
</evidence>
<dbReference type="AlphaFoldDB" id="A0A8I1EBR6"/>